<feature type="transmembrane region" description="Helical" evidence="1">
    <location>
        <begin position="104"/>
        <end position="126"/>
    </location>
</feature>
<keyword evidence="1" id="KW-0812">Transmembrane</keyword>
<protein>
    <submittedName>
        <fullName evidence="2">Uncharacterized protein</fullName>
    </submittedName>
</protein>
<feature type="transmembrane region" description="Helical" evidence="1">
    <location>
        <begin position="7"/>
        <end position="29"/>
    </location>
</feature>
<keyword evidence="3" id="KW-1185">Reference proteome</keyword>
<dbReference type="EMBL" id="CAJNRD030001121">
    <property type="protein sequence ID" value="CAG5098036.1"/>
    <property type="molecule type" value="Genomic_DNA"/>
</dbReference>
<evidence type="ECO:0000313" key="3">
    <source>
        <dbReference type="Proteomes" id="UP000786811"/>
    </source>
</evidence>
<keyword evidence="1" id="KW-1133">Transmembrane helix</keyword>
<sequence>MILFSKCNLIFICTLVITLLPFGLLELYYDEVQSLSELPMDKLLKIRSSFGEIEEDLEEEEEENGLEGRTIPLAYKLPQKKIGNKLRRYGGWEEKGEESKISKIFQFSLTTLSFLAFGGYLLTLIITSLKRNSGTSGNVIVLSNLQKFTRPKRDVIGIDPMENDFNTDRLYRGMIMLSEEFASYSKPKHY</sequence>
<name>A0A8J2HFN7_COTCN</name>
<gene>
    <name evidence="2" type="ORF">HICCMSTLAB_LOCUS9001</name>
</gene>
<dbReference type="Proteomes" id="UP000786811">
    <property type="component" value="Unassembled WGS sequence"/>
</dbReference>
<proteinExistence type="predicted"/>
<dbReference type="AlphaFoldDB" id="A0A8J2HFN7"/>
<organism evidence="2 3">
    <name type="scientific">Cotesia congregata</name>
    <name type="common">Parasitoid wasp</name>
    <name type="synonym">Apanteles congregatus</name>
    <dbReference type="NCBI Taxonomy" id="51543"/>
    <lineage>
        <taxon>Eukaryota</taxon>
        <taxon>Metazoa</taxon>
        <taxon>Ecdysozoa</taxon>
        <taxon>Arthropoda</taxon>
        <taxon>Hexapoda</taxon>
        <taxon>Insecta</taxon>
        <taxon>Pterygota</taxon>
        <taxon>Neoptera</taxon>
        <taxon>Endopterygota</taxon>
        <taxon>Hymenoptera</taxon>
        <taxon>Apocrita</taxon>
        <taxon>Ichneumonoidea</taxon>
        <taxon>Braconidae</taxon>
        <taxon>Microgastrinae</taxon>
        <taxon>Cotesia</taxon>
    </lineage>
</organism>
<keyword evidence="1" id="KW-0472">Membrane</keyword>
<comment type="caution">
    <text evidence="2">The sequence shown here is derived from an EMBL/GenBank/DDBJ whole genome shotgun (WGS) entry which is preliminary data.</text>
</comment>
<accession>A0A8J2HFN7</accession>
<evidence type="ECO:0000256" key="1">
    <source>
        <dbReference type="SAM" id="Phobius"/>
    </source>
</evidence>
<reference evidence="2" key="1">
    <citation type="submission" date="2021-04" db="EMBL/GenBank/DDBJ databases">
        <authorList>
            <person name="Chebbi M.A.C M."/>
        </authorList>
    </citation>
    <scope>NUCLEOTIDE SEQUENCE</scope>
</reference>
<dbReference type="OrthoDB" id="7676846at2759"/>
<evidence type="ECO:0000313" key="2">
    <source>
        <dbReference type="EMBL" id="CAG5098036.1"/>
    </source>
</evidence>